<dbReference type="NCBIfam" id="NF047561">
    <property type="entry name" value="orf58_phage_fam"/>
    <property type="match status" value="1"/>
</dbReference>
<proteinExistence type="predicted"/>
<protein>
    <submittedName>
        <fullName evidence="1">Tail protein</fullName>
    </submittedName>
</protein>
<evidence type="ECO:0000313" key="1">
    <source>
        <dbReference type="EMBL" id="DAF63017.1"/>
    </source>
</evidence>
<reference evidence="1" key="1">
    <citation type="journal article" date="2021" name="Proc. Natl. Acad. Sci. U.S.A.">
        <title>A Catalog of Tens of Thousands of Viruses from Human Metagenomes Reveals Hidden Associations with Chronic Diseases.</title>
        <authorList>
            <person name="Tisza M.J."/>
            <person name="Buck C.B."/>
        </authorList>
    </citation>
    <scope>NUCLEOTIDE SEQUENCE</scope>
    <source>
        <strain evidence="1">Ct9dX1</strain>
    </source>
</reference>
<dbReference type="EMBL" id="BK032832">
    <property type="protein sequence ID" value="DAF63017.1"/>
    <property type="molecule type" value="Genomic_DNA"/>
</dbReference>
<organism evidence="1">
    <name type="scientific">Myoviridae sp. ct9dX1</name>
    <dbReference type="NCBI Taxonomy" id="2827665"/>
    <lineage>
        <taxon>Viruses</taxon>
        <taxon>Duplodnaviria</taxon>
        <taxon>Heunggongvirae</taxon>
        <taxon>Uroviricota</taxon>
        <taxon>Caudoviricetes</taxon>
    </lineage>
</organism>
<name>A0A8S5TIG2_9CAUD</name>
<sequence>MGKQFDRVYRLLVGVEGSDGIVIEGKPKENALNITFDIDKDLTKQTNKCRLQVFNLSDKTAKIFERDDSICILEAGYSEDIGLRRIFVGAVLKAWTSLKGANMVTELELSDGQIAIRDCVVSLSYAASVSGRKVIEDVAAAMGLVVQFAEDLSYCSYANGFSYIGPGRTCLEKVCAASGLSWSIQNNVLQIIEDGGSTKVIAIKLNADSGLIGSPERIIKAAKKIKKTSSKKSKKNKGKEKKAGWRVCSLLQPTLNPGDLIYLESKPVTGWFKIESLKHTGEYRGKKWHTNMEVYEIGGEDKK</sequence>
<accession>A0A8S5TIG2</accession>